<organism evidence="1 2">
    <name type="scientific">Pseudomonas shirazensis</name>
    <dbReference type="NCBI Taxonomy" id="2745494"/>
    <lineage>
        <taxon>Bacteria</taxon>
        <taxon>Pseudomonadati</taxon>
        <taxon>Pseudomonadota</taxon>
        <taxon>Gammaproteobacteria</taxon>
        <taxon>Pseudomonadales</taxon>
        <taxon>Pseudomonadaceae</taxon>
        <taxon>Pseudomonas</taxon>
    </lineage>
</organism>
<name>A0ABU8ZTX9_9PSED</name>
<comment type="caution">
    <text evidence="1">The sequence shown here is derived from an EMBL/GenBank/DDBJ whole genome shotgun (WGS) entry which is preliminary data.</text>
</comment>
<protein>
    <submittedName>
        <fullName evidence="1">Uncharacterized protein</fullName>
    </submittedName>
</protein>
<dbReference type="Proteomes" id="UP001386972">
    <property type="component" value="Unassembled WGS sequence"/>
</dbReference>
<dbReference type="RefSeq" id="WP_340609727.1">
    <property type="nucleotide sequence ID" value="NZ_JBBNAW010000001.1"/>
</dbReference>
<keyword evidence="2" id="KW-1185">Reference proteome</keyword>
<sequence>MSSRQSNSQSGEFLPGIILPPAIHGLLRKRLAELGMCDTAVNCMILQARTESLVEALEILQAIPARDVERLYVLIDNMTQDRLAEISGKG</sequence>
<gene>
    <name evidence="1" type="ORF">WLF18_00975</name>
</gene>
<reference evidence="1 2" key="1">
    <citation type="submission" date="2024-03" db="EMBL/GenBank/DDBJ databases">
        <title>Screening, Identification and Application of a Plant Lactobacillus Strain.</title>
        <authorList>
            <person name="Li Y.L."/>
        </authorList>
    </citation>
    <scope>NUCLEOTIDE SEQUENCE [LARGE SCALE GENOMIC DNA]</scope>
    <source>
        <strain evidence="1 2">JDB</strain>
    </source>
</reference>
<dbReference type="EMBL" id="JBBNAW010000001">
    <property type="protein sequence ID" value="MEK2607679.1"/>
    <property type="molecule type" value="Genomic_DNA"/>
</dbReference>
<proteinExistence type="predicted"/>
<evidence type="ECO:0000313" key="1">
    <source>
        <dbReference type="EMBL" id="MEK2607679.1"/>
    </source>
</evidence>
<evidence type="ECO:0000313" key="2">
    <source>
        <dbReference type="Proteomes" id="UP001386972"/>
    </source>
</evidence>
<accession>A0ABU8ZTX9</accession>